<protein>
    <submittedName>
        <fullName evidence="1">Uncharacterized protein</fullName>
    </submittedName>
</protein>
<evidence type="ECO:0000313" key="2">
    <source>
        <dbReference type="Proteomes" id="UP000017836"/>
    </source>
</evidence>
<proteinExistence type="predicted"/>
<reference evidence="2" key="1">
    <citation type="journal article" date="2013" name="Science">
        <title>The Amborella genome and the evolution of flowering plants.</title>
        <authorList>
            <consortium name="Amborella Genome Project"/>
        </authorList>
    </citation>
    <scope>NUCLEOTIDE SEQUENCE [LARGE SCALE GENOMIC DNA]</scope>
</reference>
<organism evidence="1 2">
    <name type="scientific">Amborella trichopoda</name>
    <dbReference type="NCBI Taxonomy" id="13333"/>
    <lineage>
        <taxon>Eukaryota</taxon>
        <taxon>Viridiplantae</taxon>
        <taxon>Streptophyta</taxon>
        <taxon>Embryophyta</taxon>
        <taxon>Tracheophyta</taxon>
        <taxon>Spermatophyta</taxon>
        <taxon>Magnoliopsida</taxon>
        <taxon>Amborellales</taxon>
        <taxon>Amborellaceae</taxon>
        <taxon>Amborella</taxon>
    </lineage>
</organism>
<dbReference type="AlphaFoldDB" id="U5D440"/>
<gene>
    <name evidence="1" type="ORF">AMTR_s00068p00032890</name>
</gene>
<dbReference type="EMBL" id="KI392059">
    <property type="protein sequence ID" value="ERN20376.1"/>
    <property type="molecule type" value="Genomic_DNA"/>
</dbReference>
<dbReference type="Proteomes" id="UP000017836">
    <property type="component" value="Unassembled WGS sequence"/>
</dbReference>
<dbReference type="Gramene" id="ERN20376">
    <property type="protein sequence ID" value="ERN20376"/>
    <property type="gene ID" value="AMTR_s00068p00032890"/>
</dbReference>
<evidence type="ECO:0000313" key="1">
    <source>
        <dbReference type="EMBL" id="ERN20376.1"/>
    </source>
</evidence>
<name>U5D440_AMBTC</name>
<keyword evidence="2" id="KW-1185">Reference proteome</keyword>
<accession>U5D440</accession>
<dbReference type="HOGENOM" id="CLU_2515669_0_0_1"/>
<sequence length="85" mass="9418">MPFIVGRFKLCPGSCKEVAKSNLADNFVPVGSFKLCPGSCKEVAKNNLADNLVPLGSRFPMERNCLRKPLLREKASLDLWLLDLP</sequence>